<dbReference type="Proteomes" id="UP000319663">
    <property type="component" value="Unassembled WGS sequence"/>
</dbReference>
<protein>
    <recommendedName>
        <fullName evidence="4">Methyltransferase domain-containing protein</fullName>
    </recommendedName>
</protein>
<sequence>MPTDSDTEDNSSTFTRTTAPTEWMTDSQEEDNFWADDDDNFSIGSFGEGSTQSITSSILSYHFEPNDEQEQEKLLLVHLAYMLAFDGRLHLAPIATNPQHVLDVGTGRGEWAIDFAEKYPSARVIGTDLSPIQPPWVPPNLCFEIDDAEDEWLYTQKFDYIHTRTFCGAISDWPRFHGQAFRHLRPGGWLEMQENDAWFQREDGTCPPWTKIFLENLDEASIRSGRRLNVAAEQKQHMIDAGFVDVQDQVFKLPLSPWPDNPKMKEIGRVRGLAMSMGVEGYSLALYTRFLGWSSEELQVLLAKVRNEFNDQKNRMYIAVHVVFGRKPFEHEHSSTGQRV</sequence>
<dbReference type="PANTHER" id="PTHR43591:SF10">
    <property type="entry name" value="ABC TRANSMEMBRANE TYPE-1 DOMAIN-CONTAINING PROTEIN-RELATED"/>
    <property type="match status" value="1"/>
</dbReference>
<dbReference type="GO" id="GO:0008168">
    <property type="term" value="F:methyltransferase activity"/>
    <property type="evidence" value="ECO:0007669"/>
    <property type="project" value="TreeGrafter"/>
</dbReference>
<evidence type="ECO:0000256" key="1">
    <source>
        <dbReference type="SAM" id="MobiDB-lite"/>
    </source>
</evidence>
<dbReference type="CDD" id="cd02440">
    <property type="entry name" value="AdoMet_MTases"/>
    <property type="match status" value="1"/>
</dbReference>
<evidence type="ECO:0008006" key="4">
    <source>
        <dbReference type="Google" id="ProtNLM"/>
    </source>
</evidence>
<evidence type="ECO:0000313" key="2">
    <source>
        <dbReference type="EMBL" id="TQB76277.1"/>
    </source>
</evidence>
<dbReference type="InterPro" id="IPR029063">
    <property type="entry name" value="SAM-dependent_MTases_sf"/>
</dbReference>
<dbReference type="SUPFAM" id="SSF53335">
    <property type="entry name" value="S-adenosyl-L-methionine-dependent methyltransferases"/>
    <property type="match status" value="1"/>
</dbReference>
<proteinExistence type="predicted"/>
<evidence type="ECO:0000313" key="3">
    <source>
        <dbReference type="Proteomes" id="UP000319663"/>
    </source>
</evidence>
<dbReference type="STRING" id="5098.A0A507R4K7"/>
<comment type="caution">
    <text evidence="2">The sequence shown here is derived from an EMBL/GenBank/DDBJ whole genome shotgun (WGS) entry which is preliminary data.</text>
</comment>
<dbReference type="AlphaFoldDB" id="A0A507R4K7"/>
<organism evidence="2 3">
    <name type="scientific">Monascus purpureus</name>
    <name type="common">Red mold</name>
    <name type="synonym">Monascus anka</name>
    <dbReference type="NCBI Taxonomy" id="5098"/>
    <lineage>
        <taxon>Eukaryota</taxon>
        <taxon>Fungi</taxon>
        <taxon>Dikarya</taxon>
        <taxon>Ascomycota</taxon>
        <taxon>Pezizomycotina</taxon>
        <taxon>Eurotiomycetes</taxon>
        <taxon>Eurotiomycetidae</taxon>
        <taxon>Eurotiales</taxon>
        <taxon>Aspergillaceae</taxon>
        <taxon>Monascus</taxon>
    </lineage>
</organism>
<dbReference type="Pfam" id="PF13489">
    <property type="entry name" value="Methyltransf_23"/>
    <property type="match status" value="1"/>
</dbReference>
<reference evidence="2 3" key="1">
    <citation type="submission" date="2019-06" db="EMBL/GenBank/DDBJ databases">
        <title>Wine fermentation using esterase from Monascus purpureus.</title>
        <authorList>
            <person name="Geng C."/>
            <person name="Zhang Y."/>
        </authorList>
    </citation>
    <scope>NUCLEOTIDE SEQUENCE [LARGE SCALE GENOMIC DNA]</scope>
    <source>
        <strain evidence="2">HQ1</strain>
    </source>
</reference>
<name>A0A507R4K7_MONPU</name>
<feature type="region of interest" description="Disordered" evidence="1">
    <location>
        <begin position="1"/>
        <end position="30"/>
    </location>
</feature>
<feature type="compositionally biased region" description="Polar residues" evidence="1">
    <location>
        <begin position="10"/>
        <end position="26"/>
    </location>
</feature>
<dbReference type="EMBL" id="VIFY01000011">
    <property type="protein sequence ID" value="TQB76277.1"/>
    <property type="molecule type" value="Genomic_DNA"/>
</dbReference>
<accession>A0A507R4K7</accession>
<dbReference type="Gene3D" id="3.40.50.150">
    <property type="entry name" value="Vaccinia Virus protein VP39"/>
    <property type="match status" value="1"/>
</dbReference>
<keyword evidence="3" id="KW-1185">Reference proteome</keyword>
<dbReference type="PANTHER" id="PTHR43591">
    <property type="entry name" value="METHYLTRANSFERASE"/>
    <property type="match status" value="1"/>
</dbReference>
<gene>
    <name evidence="2" type="ORF">MPDQ_000585</name>
</gene>